<dbReference type="Pfam" id="PF18052">
    <property type="entry name" value="Rx_N"/>
    <property type="match status" value="1"/>
</dbReference>
<evidence type="ECO:0000256" key="5">
    <source>
        <dbReference type="ARBA" id="ARBA00022821"/>
    </source>
</evidence>
<organism evidence="9 10">
    <name type="scientific">Handroanthus impetiginosus</name>
    <dbReference type="NCBI Taxonomy" id="429701"/>
    <lineage>
        <taxon>Eukaryota</taxon>
        <taxon>Viridiplantae</taxon>
        <taxon>Streptophyta</taxon>
        <taxon>Embryophyta</taxon>
        <taxon>Tracheophyta</taxon>
        <taxon>Spermatophyta</taxon>
        <taxon>Magnoliopsida</taxon>
        <taxon>eudicotyledons</taxon>
        <taxon>Gunneridae</taxon>
        <taxon>Pentapetalae</taxon>
        <taxon>asterids</taxon>
        <taxon>lamiids</taxon>
        <taxon>Lamiales</taxon>
        <taxon>Bignoniaceae</taxon>
        <taxon>Crescentiina</taxon>
        <taxon>Tabebuia alliance</taxon>
        <taxon>Handroanthus</taxon>
    </lineage>
</organism>
<protein>
    <recommendedName>
        <fullName evidence="8">Disease resistance N-terminal domain-containing protein</fullName>
    </recommendedName>
</protein>
<keyword evidence="10" id="KW-1185">Reference proteome</keyword>
<evidence type="ECO:0000256" key="1">
    <source>
        <dbReference type="ARBA" id="ARBA00008894"/>
    </source>
</evidence>
<evidence type="ECO:0000313" key="10">
    <source>
        <dbReference type="Proteomes" id="UP000231279"/>
    </source>
</evidence>
<keyword evidence="3" id="KW-0677">Repeat</keyword>
<evidence type="ECO:0000256" key="3">
    <source>
        <dbReference type="ARBA" id="ARBA00022737"/>
    </source>
</evidence>
<dbReference type="Gene3D" id="1.20.5.4130">
    <property type="match status" value="1"/>
</dbReference>
<dbReference type="InterPro" id="IPR041118">
    <property type="entry name" value="Rx_N"/>
</dbReference>
<evidence type="ECO:0000256" key="2">
    <source>
        <dbReference type="ARBA" id="ARBA00022614"/>
    </source>
</evidence>
<evidence type="ECO:0000256" key="6">
    <source>
        <dbReference type="ARBA" id="ARBA00022840"/>
    </source>
</evidence>
<keyword evidence="5" id="KW-0611">Plant defense</keyword>
<keyword evidence="7" id="KW-0175">Coiled coil</keyword>
<accession>A0A2G9HX03</accession>
<comment type="similarity">
    <text evidence="1">Belongs to the disease resistance NB-LRR family.</text>
</comment>
<dbReference type="EMBL" id="NKXS01000836">
    <property type="protein sequence ID" value="PIN22046.1"/>
    <property type="molecule type" value="Genomic_DNA"/>
</dbReference>
<dbReference type="OrthoDB" id="913422at2759"/>
<feature type="domain" description="Disease resistance N-terminal" evidence="8">
    <location>
        <begin position="5"/>
        <end position="85"/>
    </location>
</feature>
<evidence type="ECO:0000313" key="9">
    <source>
        <dbReference type="EMBL" id="PIN22046.1"/>
    </source>
</evidence>
<evidence type="ECO:0000259" key="8">
    <source>
        <dbReference type="Pfam" id="PF18052"/>
    </source>
</evidence>
<proteinExistence type="inferred from homology"/>
<keyword evidence="6" id="KW-0067">ATP-binding</keyword>
<feature type="coiled-coil region" evidence="7">
    <location>
        <begin position="17"/>
        <end position="54"/>
    </location>
</feature>
<keyword evidence="4" id="KW-0547">Nucleotide-binding</keyword>
<evidence type="ECO:0000256" key="7">
    <source>
        <dbReference type="SAM" id="Coils"/>
    </source>
</evidence>
<comment type="caution">
    <text evidence="9">The sequence shown here is derived from an EMBL/GenBank/DDBJ whole genome shotgun (WGS) entry which is preliminary data.</text>
</comment>
<dbReference type="InterPro" id="IPR038005">
    <property type="entry name" value="RX-like_CC"/>
</dbReference>
<keyword evidence="2" id="KW-0433">Leucine-rich repeat</keyword>
<name>A0A2G9HX03_9LAMI</name>
<dbReference type="Proteomes" id="UP000231279">
    <property type="component" value="Unassembled WGS sequence"/>
</dbReference>
<sequence length="155" mass="17331">MADAAVTFLLETVKEVLVSYANVLSSAENEFKQLEKELASLKALLEKAEDMTDKDQIFKELERQIREGVHDAEDTIEDCLTTLRLAPKPKCCFFRLGDGGTTKFNIARAVKSVRDGNVTPLLKRATEQFNLVERFGKGVEQRPTTAKKVTSVTVH</sequence>
<evidence type="ECO:0000256" key="4">
    <source>
        <dbReference type="ARBA" id="ARBA00022741"/>
    </source>
</evidence>
<dbReference type="AlphaFoldDB" id="A0A2G9HX03"/>
<dbReference type="GO" id="GO:0005524">
    <property type="term" value="F:ATP binding"/>
    <property type="evidence" value="ECO:0007669"/>
    <property type="project" value="UniProtKB-KW"/>
</dbReference>
<dbReference type="GO" id="GO:0006952">
    <property type="term" value="P:defense response"/>
    <property type="evidence" value="ECO:0007669"/>
    <property type="project" value="UniProtKB-KW"/>
</dbReference>
<dbReference type="CDD" id="cd14798">
    <property type="entry name" value="RX-CC_like"/>
    <property type="match status" value="1"/>
</dbReference>
<reference evidence="10" key="1">
    <citation type="journal article" date="2018" name="Gigascience">
        <title>Genome assembly of the Pink Ipe (Handroanthus impetiginosus, Bignoniaceae), a highly valued, ecologically keystone Neotropical timber forest tree.</title>
        <authorList>
            <person name="Silva-Junior O.B."/>
            <person name="Grattapaglia D."/>
            <person name="Novaes E."/>
            <person name="Collevatti R.G."/>
        </authorList>
    </citation>
    <scope>NUCLEOTIDE SEQUENCE [LARGE SCALE GENOMIC DNA]</scope>
    <source>
        <strain evidence="10">cv. UFG-1</strain>
    </source>
</reference>
<gene>
    <name evidence="9" type="ORF">CDL12_05245</name>
</gene>